<feature type="region of interest" description="Disordered" evidence="1">
    <location>
        <begin position="238"/>
        <end position="266"/>
    </location>
</feature>
<reference evidence="2" key="1">
    <citation type="submission" date="2014-11" db="EMBL/GenBank/DDBJ databases">
        <authorList>
            <person name="Otto D Thomas"/>
            <person name="Naeem Raeece"/>
        </authorList>
    </citation>
    <scope>NUCLEOTIDE SEQUENCE</scope>
</reference>
<accession>A0A0G4HHK3</accession>
<dbReference type="AlphaFoldDB" id="A0A0G4HHK3"/>
<evidence type="ECO:0000256" key="1">
    <source>
        <dbReference type="SAM" id="MobiDB-lite"/>
    </source>
</evidence>
<protein>
    <submittedName>
        <fullName evidence="2">Uncharacterized protein</fullName>
    </submittedName>
</protein>
<evidence type="ECO:0000313" key="2">
    <source>
        <dbReference type="EMBL" id="CEM43592.1"/>
    </source>
</evidence>
<dbReference type="EMBL" id="CDMZ01002722">
    <property type="protein sequence ID" value="CEM43592.1"/>
    <property type="molecule type" value="Genomic_DNA"/>
</dbReference>
<dbReference type="VEuPathDB" id="CryptoDB:Cvel_27670"/>
<gene>
    <name evidence="2" type="ORF">Cvel_27670</name>
</gene>
<proteinExistence type="predicted"/>
<name>A0A0G4HHK3_9ALVE</name>
<sequence>MKKLNLDRSDLKLFAWCLSEGFEQNRVVYAYDNSPMVMAISAKIKKICQEVTTLADCIWTDFQQIQYAGKGNFPKKEHITAVTTIEAKYQSRTGPEVYETVYSKVASFVQVRIYQETARTIQSTRTGGERVMCNIFHGKASGKKDKWVRCKLIENLNPNAGLGAARTMTGSSASSMAAAHQTMVGVQQQIEALDDDGEGWVSTSPSASQLRPTSAAAAAVQSGASRAANSLFSLQQGAVFSPQTQRGPKRDGATPGSARDAKYNRSAGTTPMSAAAFLSQQPPVGFPNLFSMLSAEAGPEAVYMQMQQMQI</sequence>
<organism evidence="2">
    <name type="scientific">Chromera velia CCMP2878</name>
    <dbReference type="NCBI Taxonomy" id="1169474"/>
    <lineage>
        <taxon>Eukaryota</taxon>
        <taxon>Sar</taxon>
        <taxon>Alveolata</taxon>
        <taxon>Colpodellida</taxon>
        <taxon>Chromeraceae</taxon>
        <taxon>Chromera</taxon>
    </lineage>
</organism>